<keyword evidence="3" id="KW-1003">Cell membrane</keyword>
<dbReference type="PANTHER" id="PTHR30266:SF2">
    <property type="entry name" value="LARGE-CONDUCTANCE MECHANOSENSITIVE CHANNEL"/>
    <property type="match status" value="1"/>
</dbReference>
<accession>A0A8J3V2B4</accession>
<feature type="transmembrane region" description="Helical" evidence="9">
    <location>
        <begin position="74"/>
        <end position="93"/>
    </location>
</feature>
<evidence type="ECO:0000256" key="4">
    <source>
        <dbReference type="ARBA" id="ARBA00022692"/>
    </source>
</evidence>
<dbReference type="GO" id="GO:0008381">
    <property type="term" value="F:mechanosensitive monoatomic ion channel activity"/>
    <property type="evidence" value="ECO:0007669"/>
    <property type="project" value="InterPro"/>
</dbReference>
<dbReference type="InterPro" id="IPR001185">
    <property type="entry name" value="MS_channel"/>
</dbReference>
<name>A0A8J3V2B4_9ACTN</name>
<dbReference type="AlphaFoldDB" id="A0A8J3V2B4"/>
<dbReference type="PANTHER" id="PTHR30266">
    <property type="entry name" value="MECHANOSENSITIVE CHANNEL MSCL"/>
    <property type="match status" value="1"/>
</dbReference>
<comment type="subcellular location">
    <subcellularLocation>
        <location evidence="1">Membrane</location>
        <topology evidence="1">Multi-pass membrane protein</topology>
    </subcellularLocation>
</comment>
<evidence type="ECO:0000256" key="7">
    <source>
        <dbReference type="ARBA" id="ARBA00023136"/>
    </source>
</evidence>
<keyword evidence="4 9" id="KW-0812">Transmembrane</keyword>
<dbReference type="Proteomes" id="UP000605992">
    <property type="component" value="Unassembled WGS sequence"/>
</dbReference>
<proteinExistence type="predicted"/>
<keyword evidence="11" id="KW-1185">Reference proteome</keyword>
<reference evidence="10" key="1">
    <citation type="submission" date="2021-01" db="EMBL/GenBank/DDBJ databases">
        <title>Whole genome shotgun sequence of Planotetraspora thailandica NBRC 104271.</title>
        <authorList>
            <person name="Komaki H."/>
            <person name="Tamura T."/>
        </authorList>
    </citation>
    <scope>NUCLEOTIDE SEQUENCE</scope>
    <source>
        <strain evidence="10">NBRC 104271</strain>
    </source>
</reference>
<evidence type="ECO:0000313" key="11">
    <source>
        <dbReference type="Proteomes" id="UP000605992"/>
    </source>
</evidence>
<keyword evidence="5 9" id="KW-1133">Transmembrane helix</keyword>
<protein>
    <submittedName>
        <fullName evidence="10">Large-conductance mechanosensitive channel</fullName>
    </submittedName>
</protein>
<dbReference type="EMBL" id="BOOR01000036">
    <property type="protein sequence ID" value="GII56439.1"/>
    <property type="molecule type" value="Genomic_DNA"/>
</dbReference>
<dbReference type="Pfam" id="PF01741">
    <property type="entry name" value="MscL"/>
    <property type="match status" value="1"/>
</dbReference>
<dbReference type="SUPFAM" id="SSF81330">
    <property type="entry name" value="Gated mechanosensitive channel"/>
    <property type="match status" value="1"/>
</dbReference>
<keyword evidence="7 9" id="KW-0472">Membrane</keyword>
<organism evidence="10 11">
    <name type="scientific">Planotetraspora thailandica</name>
    <dbReference type="NCBI Taxonomy" id="487172"/>
    <lineage>
        <taxon>Bacteria</taxon>
        <taxon>Bacillati</taxon>
        <taxon>Actinomycetota</taxon>
        <taxon>Actinomycetes</taxon>
        <taxon>Streptosporangiales</taxon>
        <taxon>Streptosporangiaceae</taxon>
        <taxon>Planotetraspora</taxon>
    </lineage>
</organism>
<keyword evidence="6" id="KW-0406">Ion transport</keyword>
<dbReference type="InterPro" id="IPR036019">
    <property type="entry name" value="MscL_channel"/>
</dbReference>
<dbReference type="GO" id="GO:0016020">
    <property type="term" value="C:membrane"/>
    <property type="evidence" value="ECO:0007669"/>
    <property type="project" value="UniProtKB-SubCell"/>
</dbReference>
<keyword evidence="2" id="KW-0813">Transport</keyword>
<evidence type="ECO:0000256" key="6">
    <source>
        <dbReference type="ARBA" id="ARBA00023065"/>
    </source>
</evidence>
<comment type="caution">
    <text evidence="10">The sequence shown here is derived from an EMBL/GenBank/DDBJ whole genome shotgun (WGS) entry which is preliminary data.</text>
</comment>
<gene>
    <name evidence="10" type="ORF">Pth03_48280</name>
</gene>
<evidence type="ECO:0000313" key="10">
    <source>
        <dbReference type="EMBL" id="GII56439.1"/>
    </source>
</evidence>
<dbReference type="RefSeq" id="WP_203946587.1">
    <property type="nucleotide sequence ID" value="NZ_BOOR01000036.1"/>
</dbReference>
<evidence type="ECO:0000256" key="9">
    <source>
        <dbReference type="SAM" id="Phobius"/>
    </source>
</evidence>
<keyword evidence="8" id="KW-0407">Ion channel</keyword>
<evidence type="ECO:0000256" key="3">
    <source>
        <dbReference type="ARBA" id="ARBA00022475"/>
    </source>
</evidence>
<dbReference type="NCBIfam" id="TIGR00220">
    <property type="entry name" value="mscL"/>
    <property type="match status" value="1"/>
</dbReference>
<sequence length="151" mass="15891">MTGFKKFLVRGNLVELAVAVVIGAAFSGLVDALVSDIITPLIGAVTGGHEPDFADYSFKINGAEFKYGDFVNHAVSFLIVAAVIYWLVVLPMARLLSLLTRDKAATEKQCPECLSDIPVAARRCAFCTAVLVAPAGSPASMTAHAPGRHSA</sequence>
<dbReference type="InterPro" id="IPR037673">
    <property type="entry name" value="MSC/AndL"/>
</dbReference>
<dbReference type="Gene3D" id="1.10.1200.120">
    <property type="entry name" value="Large-conductance mechanosensitive channel, MscL, domain 1"/>
    <property type="match status" value="1"/>
</dbReference>
<feature type="transmembrane region" description="Helical" evidence="9">
    <location>
        <begin position="12"/>
        <end position="30"/>
    </location>
</feature>
<evidence type="ECO:0000256" key="5">
    <source>
        <dbReference type="ARBA" id="ARBA00022989"/>
    </source>
</evidence>
<evidence type="ECO:0000256" key="8">
    <source>
        <dbReference type="ARBA" id="ARBA00023303"/>
    </source>
</evidence>
<evidence type="ECO:0000256" key="2">
    <source>
        <dbReference type="ARBA" id="ARBA00022448"/>
    </source>
</evidence>
<evidence type="ECO:0000256" key="1">
    <source>
        <dbReference type="ARBA" id="ARBA00004141"/>
    </source>
</evidence>